<comment type="caution">
    <text evidence="1">The sequence shown here is derived from an EMBL/GenBank/DDBJ whole genome shotgun (WGS) entry which is preliminary data.</text>
</comment>
<dbReference type="Proteomes" id="UP000050360">
    <property type="component" value="Unassembled WGS sequence"/>
</dbReference>
<organism evidence="1 2">
    <name type="scientific">Candidatus Methanoperedens nitratireducens</name>
    <dbReference type="NCBI Taxonomy" id="1392998"/>
    <lineage>
        <taxon>Archaea</taxon>
        <taxon>Methanobacteriati</taxon>
        <taxon>Methanobacteriota</taxon>
        <taxon>Stenosarchaea group</taxon>
        <taxon>Methanomicrobia</taxon>
        <taxon>Methanosarcinales</taxon>
        <taxon>ANME-2 cluster</taxon>
        <taxon>Candidatus Methanoperedentaceae</taxon>
        <taxon>Candidatus Methanoperedens</taxon>
    </lineage>
</organism>
<reference evidence="1 2" key="1">
    <citation type="submission" date="2015-09" db="EMBL/GenBank/DDBJ databases">
        <title>A metagenomics-based metabolic model of nitrate-dependent anaerobic oxidation of methane by Methanoperedens-like archaea.</title>
        <authorList>
            <person name="Arshad A."/>
            <person name="Speth D.R."/>
            <person name="De Graaf R.M."/>
            <person name="Op Den Camp H.J."/>
            <person name="Jetten M.S."/>
            <person name="Welte C.U."/>
        </authorList>
    </citation>
    <scope>NUCLEOTIDE SEQUENCE [LARGE SCALE GENOMIC DNA]</scope>
</reference>
<sequence length="230" mass="26922">MSQKAIRAYLSRVIDNIGEIFEEIAKKRGLDFKCEKSNPDYIEFGGSNKTCTFKIWYMAEVLKRRSFLKVQIDFVESMCFPPGEAELSGLLTGEHEELEALFTEYADYTRKITFSIYDIREILSEKVRALLTREGTKARDFLDVYFICRRLGIKLEGVGECIVSKTNFAIELYDKYRFNLKEKNALLQSGKIFDWGKERDLLLSEIDETDFYSFLSEFQFFLKRIIKNIG</sequence>
<dbReference type="AlphaFoldDB" id="A0A0P7ZIU0"/>
<protein>
    <submittedName>
        <fullName evidence="1">Uncharacterized protein</fullName>
    </submittedName>
</protein>
<proteinExistence type="predicted"/>
<dbReference type="InterPro" id="IPR014942">
    <property type="entry name" value="AbiEii"/>
</dbReference>
<accession>A0A0P7ZIU0</accession>
<dbReference type="Pfam" id="PF08843">
    <property type="entry name" value="AbiEii"/>
    <property type="match status" value="1"/>
</dbReference>
<gene>
    <name evidence="1" type="ORF">MPEBLZ_01868</name>
</gene>
<name>A0A0P7ZIU0_9EURY</name>
<evidence type="ECO:0000313" key="2">
    <source>
        <dbReference type="Proteomes" id="UP000050360"/>
    </source>
</evidence>
<dbReference type="EMBL" id="LKCM01000137">
    <property type="protein sequence ID" value="KPQ43681.1"/>
    <property type="molecule type" value="Genomic_DNA"/>
</dbReference>
<evidence type="ECO:0000313" key="1">
    <source>
        <dbReference type="EMBL" id="KPQ43681.1"/>
    </source>
</evidence>